<dbReference type="PANTHER" id="PTHR43390">
    <property type="entry name" value="SIGNAL PEPTIDASE I"/>
    <property type="match status" value="1"/>
</dbReference>
<evidence type="ECO:0000256" key="5">
    <source>
        <dbReference type="ARBA" id="ARBA00022670"/>
    </source>
</evidence>
<keyword evidence="6 7" id="KW-0378">Hydrolase</keyword>
<dbReference type="Gene3D" id="2.10.109.10">
    <property type="entry name" value="Umud Fragment, subunit A"/>
    <property type="match status" value="1"/>
</dbReference>
<comment type="catalytic activity">
    <reaction evidence="1 7">
        <text>Cleavage of hydrophobic, N-terminal signal or leader sequences from secreted and periplasmic proteins.</text>
        <dbReference type="EC" id="3.4.21.89"/>
    </reaction>
</comment>
<dbReference type="GO" id="GO:0009003">
    <property type="term" value="F:signal peptidase activity"/>
    <property type="evidence" value="ECO:0007669"/>
    <property type="project" value="UniProtKB-EC"/>
</dbReference>
<reference evidence="10 11" key="1">
    <citation type="submission" date="2024-09" db="EMBL/GenBank/DDBJ databases">
        <authorList>
            <person name="Sun Q."/>
            <person name="Mori K."/>
        </authorList>
    </citation>
    <scope>NUCLEOTIDE SEQUENCE [LARGE SCALE GENOMIC DNA]</scope>
    <source>
        <strain evidence="10 11">JCM 11201</strain>
    </source>
</reference>
<keyword evidence="11" id="KW-1185">Reference proteome</keyword>
<evidence type="ECO:0000256" key="2">
    <source>
        <dbReference type="ARBA" id="ARBA00004401"/>
    </source>
</evidence>
<dbReference type="PRINTS" id="PR00727">
    <property type="entry name" value="LEADERPTASE"/>
</dbReference>
<name>A0ABV5WBW1_9BACI</name>
<dbReference type="PROSITE" id="PS00501">
    <property type="entry name" value="SPASE_I_1"/>
    <property type="match status" value="1"/>
</dbReference>
<evidence type="ECO:0000313" key="11">
    <source>
        <dbReference type="Proteomes" id="UP001589609"/>
    </source>
</evidence>
<keyword evidence="5 7" id="KW-0645">Protease</keyword>
<dbReference type="PROSITE" id="PS00761">
    <property type="entry name" value="SPASE_I_3"/>
    <property type="match status" value="1"/>
</dbReference>
<dbReference type="InterPro" id="IPR019758">
    <property type="entry name" value="Pept_S26A_signal_pept_1_CS"/>
</dbReference>
<dbReference type="NCBIfam" id="TIGR02227">
    <property type="entry name" value="sigpep_I_bact"/>
    <property type="match status" value="1"/>
</dbReference>
<dbReference type="InterPro" id="IPR019533">
    <property type="entry name" value="Peptidase_S26"/>
</dbReference>
<feature type="domain" description="Peptidase S26" evidence="9">
    <location>
        <begin position="9"/>
        <end position="184"/>
    </location>
</feature>
<evidence type="ECO:0000256" key="7">
    <source>
        <dbReference type="RuleBase" id="RU003993"/>
    </source>
</evidence>
<gene>
    <name evidence="10" type="primary">lepB</name>
    <name evidence="10" type="ORF">ACFFMS_05975</name>
</gene>
<keyword evidence="7" id="KW-0812">Transmembrane</keyword>
<evidence type="ECO:0000313" key="10">
    <source>
        <dbReference type="EMBL" id="MFB9758086.1"/>
    </source>
</evidence>
<dbReference type="PROSITE" id="PS00760">
    <property type="entry name" value="SPASE_I_2"/>
    <property type="match status" value="1"/>
</dbReference>
<dbReference type="Proteomes" id="UP001589609">
    <property type="component" value="Unassembled WGS sequence"/>
</dbReference>
<dbReference type="Pfam" id="PF10502">
    <property type="entry name" value="Peptidase_S26"/>
    <property type="match status" value="1"/>
</dbReference>
<dbReference type="RefSeq" id="WP_379948326.1">
    <property type="nucleotide sequence ID" value="NZ_JBHMAF010000020.1"/>
</dbReference>
<feature type="transmembrane region" description="Helical" evidence="7">
    <location>
        <begin position="12"/>
        <end position="30"/>
    </location>
</feature>
<dbReference type="InterPro" id="IPR019756">
    <property type="entry name" value="Pept_S26A_signal_pept_1_Ser-AS"/>
</dbReference>
<dbReference type="SUPFAM" id="SSF51306">
    <property type="entry name" value="LexA/Signal peptidase"/>
    <property type="match status" value="1"/>
</dbReference>
<evidence type="ECO:0000256" key="3">
    <source>
        <dbReference type="ARBA" id="ARBA00009370"/>
    </source>
</evidence>
<sequence>MKKVIREAWSWISSFAVALALAIVVSVFVVQPYKVEGHSMDPTLADQERIIVSKLPHTFSREPDYGDIVIIDSRVDRERTVKDDFLENPLLQFLASEDEGHALYVKRVIGKPGDELEIRQNKLYRNGQELHESYIKEAMYVGVNEKWVVPKDSVFVMGDNRNNSRDSRQIGYVPLDHVLGKKVFEISWTK</sequence>
<evidence type="ECO:0000256" key="8">
    <source>
        <dbReference type="RuleBase" id="RU362042"/>
    </source>
</evidence>
<keyword evidence="7" id="KW-0472">Membrane</keyword>
<dbReference type="EMBL" id="JBHMAF010000020">
    <property type="protein sequence ID" value="MFB9758086.1"/>
    <property type="molecule type" value="Genomic_DNA"/>
</dbReference>
<dbReference type="InterPro" id="IPR019757">
    <property type="entry name" value="Pept_S26A_signal_pept_1_Lys-AS"/>
</dbReference>
<comment type="caution">
    <text evidence="10">The sequence shown here is derived from an EMBL/GenBank/DDBJ whole genome shotgun (WGS) entry which is preliminary data.</text>
</comment>
<dbReference type="InterPro" id="IPR036286">
    <property type="entry name" value="LexA/Signal_pep-like_sf"/>
</dbReference>
<evidence type="ECO:0000259" key="9">
    <source>
        <dbReference type="Pfam" id="PF10502"/>
    </source>
</evidence>
<accession>A0ABV5WBW1</accession>
<keyword evidence="7" id="KW-1133">Transmembrane helix</keyword>
<protein>
    <recommendedName>
        <fullName evidence="4 7">Signal peptidase I</fullName>
        <ecNumber evidence="4 7">3.4.21.89</ecNumber>
    </recommendedName>
</protein>
<evidence type="ECO:0000256" key="1">
    <source>
        <dbReference type="ARBA" id="ARBA00000677"/>
    </source>
</evidence>
<dbReference type="EC" id="3.4.21.89" evidence="4 7"/>
<comment type="subcellular location">
    <subcellularLocation>
        <location evidence="2">Cell membrane</location>
        <topology evidence="2">Single-pass type II membrane protein</topology>
    </subcellularLocation>
    <subcellularLocation>
        <location evidence="8">Membrane</location>
        <topology evidence="8">Single-pass type II membrane protein</topology>
    </subcellularLocation>
</comment>
<dbReference type="PANTHER" id="PTHR43390:SF1">
    <property type="entry name" value="CHLOROPLAST PROCESSING PEPTIDASE"/>
    <property type="match status" value="1"/>
</dbReference>
<evidence type="ECO:0000256" key="6">
    <source>
        <dbReference type="ARBA" id="ARBA00022801"/>
    </source>
</evidence>
<evidence type="ECO:0000256" key="4">
    <source>
        <dbReference type="ARBA" id="ARBA00013208"/>
    </source>
</evidence>
<organism evidence="10 11">
    <name type="scientific">Ectobacillus funiculus</name>
    <dbReference type="NCBI Taxonomy" id="137993"/>
    <lineage>
        <taxon>Bacteria</taxon>
        <taxon>Bacillati</taxon>
        <taxon>Bacillota</taxon>
        <taxon>Bacilli</taxon>
        <taxon>Bacillales</taxon>
        <taxon>Bacillaceae</taxon>
        <taxon>Ectobacillus</taxon>
    </lineage>
</organism>
<dbReference type="CDD" id="cd06530">
    <property type="entry name" value="S26_SPase_I"/>
    <property type="match status" value="1"/>
</dbReference>
<proteinExistence type="inferred from homology"/>
<dbReference type="InterPro" id="IPR000223">
    <property type="entry name" value="Pept_S26A_signal_pept_1"/>
</dbReference>
<comment type="similarity">
    <text evidence="3 8">Belongs to the peptidase S26 family.</text>
</comment>